<dbReference type="PANTHER" id="PTHR10151">
    <property type="entry name" value="ECTONUCLEOTIDE PYROPHOSPHATASE/PHOSPHODIESTERASE"/>
    <property type="match status" value="1"/>
</dbReference>
<dbReference type="Gene3D" id="3.30.1360.180">
    <property type="match status" value="1"/>
</dbReference>
<dbReference type="Gene3D" id="3.40.720.10">
    <property type="entry name" value="Alkaline Phosphatase, subunit A"/>
    <property type="match status" value="1"/>
</dbReference>
<reference evidence="3" key="1">
    <citation type="journal article" date="2019" name="Int. J. Syst. Evol. Microbiol.">
        <title>The Global Catalogue of Microorganisms (GCM) 10K type strain sequencing project: providing services to taxonomists for standard genome sequencing and annotation.</title>
        <authorList>
            <consortium name="The Broad Institute Genomics Platform"/>
            <consortium name="The Broad Institute Genome Sequencing Center for Infectious Disease"/>
            <person name="Wu L."/>
            <person name="Ma J."/>
        </authorList>
    </citation>
    <scope>NUCLEOTIDE SEQUENCE [LARGE SCALE GENOMIC DNA]</scope>
    <source>
        <strain evidence="3">JCM 12125</strain>
    </source>
</reference>
<protein>
    <submittedName>
        <fullName evidence="2">Ectonucleotide pyrophosphatase/phosphodiesterase</fullName>
    </submittedName>
</protein>
<proteinExistence type="predicted"/>
<dbReference type="Proteomes" id="UP001596152">
    <property type="component" value="Unassembled WGS sequence"/>
</dbReference>
<dbReference type="RefSeq" id="WP_374036201.1">
    <property type="nucleotide sequence ID" value="NZ_CP169082.1"/>
</dbReference>
<dbReference type="SUPFAM" id="SSF53649">
    <property type="entry name" value="Alkaline phosphatase-like"/>
    <property type="match status" value="1"/>
</dbReference>
<evidence type="ECO:0000313" key="2">
    <source>
        <dbReference type="EMBL" id="MFC5343857.1"/>
    </source>
</evidence>
<dbReference type="InterPro" id="IPR017850">
    <property type="entry name" value="Alkaline_phosphatase_core_sf"/>
</dbReference>
<feature type="chain" id="PRO_5046792359" evidence="1">
    <location>
        <begin position="21"/>
        <end position="405"/>
    </location>
</feature>
<dbReference type="EMBL" id="JBHSLF010000015">
    <property type="protein sequence ID" value="MFC5343857.1"/>
    <property type="molecule type" value="Genomic_DNA"/>
</dbReference>
<feature type="signal peptide" evidence="1">
    <location>
        <begin position="1"/>
        <end position="20"/>
    </location>
</feature>
<evidence type="ECO:0000313" key="3">
    <source>
        <dbReference type="Proteomes" id="UP001596152"/>
    </source>
</evidence>
<keyword evidence="3" id="KW-1185">Reference proteome</keyword>
<accession>A0ABW0FQ57</accession>
<dbReference type="CDD" id="cd16018">
    <property type="entry name" value="Enpp"/>
    <property type="match status" value="1"/>
</dbReference>
<dbReference type="Pfam" id="PF01663">
    <property type="entry name" value="Phosphodiest"/>
    <property type="match status" value="1"/>
</dbReference>
<gene>
    <name evidence="2" type="ORF">ACFPIE_08035</name>
</gene>
<name>A0ABW0FQ57_9CAUL</name>
<dbReference type="InterPro" id="IPR002591">
    <property type="entry name" value="Phosphodiest/P_Trfase"/>
</dbReference>
<evidence type="ECO:0000256" key="1">
    <source>
        <dbReference type="SAM" id="SignalP"/>
    </source>
</evidence>
<dbReference type="PANTHER" id="PTHR10151:SF120">
    <property type="entry name" value="BIS(5'-ADENOSYL)-TRIPHOSPHATASE"/>
    <property type="match status" value="1"/>
</dbReference>
<keyword evidence="1" id="KW-0732">Signal</keyword>
<sequence length="405" mass="43879">MTRILLACIALFASATTVLAQTSHDPSPTDPKRPLTILISIDGFRPDYLERGVTPTLSALATEGATASMRPSFPSVTFPNHYTLVTGKHPDHHGIVGNSFNDAELGRFTMSSKETAWWDQAEPIWITAEKAGLMTATMFWPGSETQIDNYRPTYYRPFDQSVSGEDRVWQVLTWLESEGPLRPDFVTLYFDAVDTAGHRNGPDAAETTAVVAAVDRQLAGLVQGLKDRDLYHQTTFVIVADHGMAATSPDRVMYLDDLIASEAVQIVYGGSVVYLDAVPGREAEVEAALVKQHSHGVCWRRADIPARLVLGSNPRVSSIVCMADIGWLFGTRAREVTRSGGAHGYDNDAPEMRALFIAKGPRIAPGVVLTEMDSVDVQPLLGRLLGIAVPAGDGSADDTLPAMAD</sequence>
<organism evidence="2 3">
    <name type="scientific">Brevundimonas staleyi</name>
    <dbReference type="NCBI Taxonomy" id="74326"/>
    <lineage>
        <taxon>Bacteria</taxon>
        <taxon>Pseudomonadati</taxon>
        <taxon>Pseudomonadota</taxon>
        <taxon>Alphaproteobacteria</taxon>
        <taxon>Caulobacterales</taxon>
        <taxon>Caulobacteraceae</taxon>
        <taxon>Brevundimonas</taxon>
    </lineage>
</organism>
<comment type="caution">
    <text evidence="2">The sequence shown here is derived from an EMBL/GenBank/DDBJ whole genome shotgun (WGS) entry which is preliminary data.</text>
</comment>